<protein>
    <recommendedName>
        <fullName evidence="3">GGDEF domain-containing protein</fullName>
    </recommendedName>
</protein>
<keyword evidence="2" id="KW-0051">Antiviral defense</keyword>
<name>A0A8J3N1N6_9CHLR</name>
<dbReference type="GO" id="GO:0000166">
    <property type="term" value="F:nucleotide binding"/>
    <property type="evidence" value="ECO:0007669"/>
    <property type="project" value="UniProtKB-KW"/>
</dbReference>
<comment type="caution">
    <text evidence="4">The sequence shown here is derived from an EMBL/GenBank/DDBJ whole genome shotgun (WGS) entry which is preliminary data.</text>
</comment>
<organism evidence="4 5">
    <name type="scientific">Reticulibacter mediterranei</name>
    <dbReference type="NCBI Taxonomy" id="2778369"/>
    <lineage>
        <taxon>Bacteria</taxon>
        <taxon>Bacillati</taxon>
        <taxon>Chloroflexota</taxon>
        <taxon>Ktedonobacteria</taxon>
        <taxon>Ktedonobacterales</taxon>
        <taxon>Reticulibacteraceae</taxon>
        <taxon>Reticulibacter</taxon>
    </lineage>
</organism>
<dbReference type="Pfam" id="PF22335">
    <property type="entry name" value="Cas10-Cmr2_palm2"/>
    <property type="match status" value="1"/>
</dbReference>
<dbReference type="Gene3D" id="3.30.70.270">
    <property type="match status" value="1"/>
</dbReference>
<evidence type="ECO:0000259" key="3">
    <source>
        <dbReference type="PROSITE" id="PS50887"/>
    </source>
</evidence>
<dbReference type="Proteomes" id="UP000597444">
    <property type="component" value="Unassembled WGS sequence"/>
</dbReference>
<feature type="domain" description="GGDEF" evidence="3">
    <location>
        <begin position="249"/>
        <end position="404"/>
    </location>
</feature>
<evidence type="ECO:0000313" key="4">
    <source>
        <dbReference type="EMBL" id="GHO95304.1"/>
    </source>
</evidence>
<keyword evidence="5" id="KW-1185">Reference proteome</keyword>
<keyword evidence="1" id="KW-0547">Nucleotide-binding</keyword>
<proteinExistence type="predicted"/>
<dbReference type="AlphaFoldDB" id="A0A8J3N1N6"/>
<evidence type="ECO:0000313" key="5">
    <source>
        <dbReference type="Proteomes" id="UP000597444"/>
    </source>
</evidence>
<gene>
    <name evidence="4" type="ORF">KSF_053520</name>
</gene>
<evidence type="ECO:0000256" key="2">
    <source>
        <dbReference type="ARBA" id="ARBA00023118"/>
    </source>
</evidence>
<dbReference type="GO" id="GO:0051607">
    <property type="term" value="P:defense response to virus"/>
    <property type="evidence" value="ECO:0007669"/>
    <property type="project" value="UniProtKB-KW"/>
</dbReference>
<dbReference type="InterPro" id="IPR054767">
    <property type="entry name" value="Cas10-Cmr2_palm2"/>
</dbReference>
<dbReference type="InterPro" id="IPR000160">
    <property type="entry name" value="GGDEF_dom"/>
</dbReference>
<dbReference type="EMBL" id="BNJK01000001">
    <property type="protein sequence ID" value="GHO95304.1"/>
    <property type="molecule type" value="Genomic_DNA"/>
</dbReference>
<dbReference type="PROSITE" id="PS50887">
    <property type="entry name" value="GGDEF"/>
    <property type="match status" value="1"/>
</dbReference>
<sequence>MNSMQKSLVAFDTDHIKNYVFGTDRLKEIRGASSLLDRLNRTEMEKAATDLHINIKNIYANGGSGLFVVDKDSIKDFVQRVQQVYRKQSKGKASVTYAIQDLPEDVSDANIMTCDLEKELELLKYRLIEKKGCPNSVLALPSHPFITYCSSCGVEYAEKGSLDAQETGTFYCASCIEKQKEDIRIKNHISRIIRDLRSYRIMGAEQVAKFDLWERILWFLDQEKYDLTRSGVDRPEDFNEFRQFAEAKEYIGLIYADANNMGQIVDTLKSPEKREIFAFEVDKAIHQAMAIAIKQYLPIVDIVRNGKSEPVFPFDILLVGGDDIVMVTNAAKAMDVALTVATRFRELANNERIRKLTSIKLSLCVGVVLAPIKYPFGLLQDMAESALKFAKTAAANDKEEVKDQKERDAFDGTRINFQVVTGGSHPNFNETYKKTYQKVDKNRFLEFHASLRAYKPEDLELLLNAIREGHRLNLGRTKLHQLREAILEKNLTTSVQKGLATLRNWREKQRTYVVGQVYGFGQRRQMQRSDPRNPISDFPHVTFPWFADGTHKERNVYRTSLLDFIELYDFVTREGGNNGDEV</sequence>
<dbReference type="InterPro" id="IPR043128">
    <property type="entry name" value="Rev_trsase/Diguanyl_cyclase"/>
</dbReference>
<evidence type="ECO:0000256" key="1">
    <source>
        <dbReference type="ARBA" id="ARBA00022741"/>
    </source>
</evidence>
<reference evidence="4" key="1">
    <citation type="submission" date="2020-10" db="EMBL/GenBank/DDBJ databases">
        <title>Taxonomic study of unclassified bacteria belonging to the class Ktedonobacteria.</title>
        <authorList>
            <person name="Yabe S."/>
            <person name="Wang C.M."/>
            <person name="Zheng Y."/>
            <person name="Sakai Y."/>
            <person name="Cavaletti L."/>
            <person name="Monciardini P."/>
            <person name="Donadio S."/>
        </authorList>
    </citation>
    <scope>NUCLEOTIDE SEQUENCE</scope>
    <source>
        <strain evidence="4">ID150040</strain>
    </source>
</reference>
<accession>A0A8J3N1N6</accession>